<proteinExistence type="predicted"/>
<feature type="region of interest" description="Disordered" evidence="1">
    <location>
        <begin position="336"/>
        <end position="359"/>
    </location>
</feature>
<feature type="compositionally biased region" description="Basic and acidic residues" evidence="1">
    <location>
        <begin position="341"/>
        <end position="359"/>
    </location>
</feature>
<sequence>MGVLDNGEIESESSSDDEMPPLEDCSDVEVVELVNGDILVLRLCAKSMPSDMWQCEHNFHTRCHINYKVCSMIIDRGSCTNVATIIVEKINLQIAKHTRPYKLQWRSNIGEVKVDKQVAVPFAIENYKDEVLCDLVHMEAGHIPLSRPWQLDRKMTHNVDSLLQEFTNVFPYEVPHGLPSLRGIEHQIYLVPSFSILNRPTYRTNPKETKEIQKQVNELLQKGFMRESLSPCSAPVILVPKKDGTWHMYVDSQAINKITIKYRFSIPSLEIAFGFIGEKKGFLLKERFPAQRKVSYSKKIQVEPRGDGTFQVLERIDDNAYKLDLSTAYGEEFDSMTNPFEEGRNDRNPTDKDKDHLYDIRGPMTRSKTKMRKQYLQGLCLGIKESLK</sequence>
<dbReference type="OrthoDB" id="1739763at2759"/>
<feature type="compositionally biased region" description="Acidic residues" evidence="1">
    <location>
        <begin position="7"/>
        <end position="22"/>
    </location>
</feature>
<dbReference type="InterPro" id="IPR043502">
    <property type="entry name" value="DNA/RNA_pol_sf"/>
</dbReference>
<dbReference type="SUPFAM" id="SSF56672">
    <property type="entry name" value="DNA/RNA polymerases"/>
    <property type="match status" value="1"/>
</dbReference>
<accession>A0A371IAG2</accession>
<protein>
    <recommendedName>
        <fullName evidence="4">Transposon Ty3-I Gag-Pol polyprotein</fullName>
    </recommendedName>
</protein>
<dbReference type="Proteomes" id="UP000257109">
    <property type="component" value="Unassembled WGS sequence"/>
</dbReference>
<feature type="region of interest" description="Disordered" evidence="1">
    <location>
        <begin position="1"/>
        <end position="22"/>
    </location>
</feature>
<evidence type="ECO:0000256" key="1">
    <source>
        <dbReference type="SAM" id="MobiDB-lite"/>
    </source>
</evidence>
<evidence type="ECO:0008006" key="4">
    <source>
        <dbReference type="Google" id="ProtNLM"/>
    </source>
</evidence>
<dbReference type="Gene3D" id="3.10.10.10">
    <property type="entry name" value="HIV Type 1 Reverse Transcriptase, subunit A, domain 1"/>
    <property type="match status" value="1"/>
</dbReference>
<name>A0A371IAG2_MUCPR</name>
<comment type="caution">
    <text evidence="2">The sequence shown here is derived from an EMBL/GenBank/DDBJ whole genome shotgun (WGS) entry which is preliminary data.</text>
</comment>
<organism evidence="2 3">
    <name type="scientific">Mucuna pruriens</name>
    <name type="common">Velvet bean</name>
    <name type="synonym">Dolichos pruriens</name>
    <dbReference type="NCBI Taxonomy" id="157652"/>
    <lineage>
        <taxon>Eukaryota</taxon>
        <taxon>Viridiplantae</taxon>
        <taxon>Streptophyta</taxon>
        <taxon>Embryophyta</taxon>
        <taxon>Tracheophyta</taxon>
        <taxon>Spermatophyta</taxon>
        <taxon>Magnoliopsida</taxon>
        <taxon>eudicotyledons</taxon>
        <taxon>Gunneridae</taxon>
        <taxon>Pentapetalae</taxon>
        <taxon>rosids</taxon>
        <taxon>fabids</taxon>
        <taxon>Fabales</taxon>
        <taxon>Fabaceae</taxon>
        <taxon>Papilionoideae</taxon>
        <taxon>50 kb inversion clade</taxon>
        <taxon>NPAAA clade</taxon>
        <taxon>indigoferoid/millettioid clade</taxon>
        <taxon>Phaseoleae</taxon>
        <taxon>Mucuna</taxon>
    </lineage>
</organism>
<dbReference type="AlphaFoldDB" id="A0A371IAG2"/>
<keyword evidence="3" id="KW-1185">Reference proteome</keyword>
<evidence type="ECO:0000313" key="2">
    <source>
        <dbReference type="EMBL" id="RDY12027.1"/>
    </source>
</evidence>
<dbReference type="PANTHER" id="PTHR35046">
    <property type="entry name" value="ZINC KNUCKLE (CCHC-TYPE) FAMILY PROTEIN"/>
    <property type="match status" value="1"/>
</dbReference>
<gene>
    <name evidence="2" type="ORF">CR513_03225</name>
</gene>
<feature type="non-terminal residue" evidence="2">
    <location>
        <position position="1"/>
    </location>
</feature>
<evidence type="ECO:0000313" key="3">
    <source>
        <dbReference type="Proteomes" id="UP000257109"/>
    </source>
</evidence>
<reference evidence="2" key="1">
    <citation type="submission" date="2018-05" db="EMBL/GenBank/DDBJ databases">
        <title>Draft genome of Mucuna pruriens seed.</title>
        <authorList>
            <person name="Nnadi N.E."/>
            <person name="Vos R."/>
            <person name="Hasami M.H."/>
            <person name="Devisetty U.K."/>
            <person name="Aguiy J.C."/>
        </authorList>
    </citation>
    <scope>NUCLEOTIDE SEQUENCE [LARGE SCALE GENOMIC DNA]</scope>
    <source>
        <strain evidence="2">JCA_2017</strain>
    </source>
</reference>
<dbReference type="PANTHER" id="PTHR35046:SF9">
    <property type="entry name" value="RNA-DIRECTED DNA POLYMERASE"/>
    <property type="match status" value="1"/>
</dbReference>
<dbReference type="CDD" id="cd00303">
    <property type="entry name" value="retropepsin_like"/>
    <property type="match status" value="1"/>
</dbReference>
<dbReference type="EMBL" id="QJKJ01000541">
    <property type="protein sequence ID" value="RDY12027.1"/>
    <property type="molecule type" value="Genomic_DNA"/>
</dbReference>